<dbReference type="AlphaFoldDB" id="A0A5J4PEX8"/>
<dbReference type="PROSITE" id="PS50893">
    <property type="entry name" value="ABC_TRANSPORTER_2"/>
    <property type="match status" value="1"/>
</dbReference>
<evidence type="ECO:0000313" key="3">
    <source>
        <dbReference type="EMBL" id="KAA6307073.1"/>
    </source>
</evidence>
<dbReference type="SUPFAM" id="SSF52540">
    <property type="entry name" value="P-loop containing nucleoside triphosphate hydrolases"/>
    <property type="match status" value="1"/>
</dbReference>
<sequence>YKKRMNNIYLQQTLPQVFADRNSITSGVWHKEITFSKGKAYSVEAASGTGKSSLCAYIYGHRTDYQGIITFDETNIKTYIVKQWVEVRKRSLSMLFQDLKLFPELTALENIRIKNNLTGYKRKKEILSLFDTLGIGDKLNVKVQQLSFGQQQRVAFIRALCQPYDFIFLDEPASHLDDANSEMVSRVLAEEVRKQGAGVIVTSVGKQIDLNYDERLEL</sequence>
<feature type="non-terminal residue" evidence="3">
    <location>
        <position position="1"/>
    </location>
</feature>
<dbReference type="GO" id="GO:0005886">
    <property type="term" value="C:plasma membrane"/>
    <property type="evidence" value="ECO:0007669"/>
    <property type="project" value="TreeGrafter"/>
</dbReference>
<accession>A0A5J4PEX8</accession>
<dbReference type="Pfam" id="PF00005">
    <property type="entry name" value="ABC_tran"/>
    <property type="match status" value="1"/>
</dbReference>
<dbReference type="GO" id="GO:0022857">
    <property type="term" value="F:transmembrane transporter activity"/>
    <property type="evidence" value="ECO:0007669"/>
    <property type="project" value="TreeGrafter"/>
</dbReference>
<reference evidence="3" key="1">
    <citation type="submission" date="2019-03" db="EMBL/GenBank/DDBJ databases">
        <title>Single cell metagenomics reveals metabolic interactions within the superorganism composed of flagellate Streblomastix strix and complex community of Bacteroidetes bacteria on its surface.</title>
        <authorList>
            <person name="Treitli S.C."/>
            <person name="Kolisko M."/>
            <person name="Husnik F."/>
            <person name="Keeling P."/>
            <person name="Hampl V."/>
        </authorList>
    </citation>
    <scope>NUCLEOTIDE SEQUENCE</scope>
    <source>
        <strain evidence="3">STM</strain>
    </source>
</reference>
<gene>
    <name evidence="3" type="ORF">EZS27_041261</name>
</gene>
<dbReference type="InterPro" id="IPR015854">
    <property type="entry name" value="ABC_transpr_LolD-like"/>
</dbReference>
<dbReference type="GO" id="GO:0016887">
    <property type="term" value="F:ATP hydrolysis activity"/>
    <property type="evidence" value="ECO:0007669"/>
    <property type="project" value="InterPro"/>
</dbReference>
<dbReference type="InterPro" id="IPR027417">
    <property type="entry name" value="P-loop_NTPase"/>
</dbReference>
<dbReference type="PANTHER" id="PTHR24220">
    <property type="entry name" value="IMPORT ATP-BINDING PROTEIN"/>
    <property type="match status" value="1"/>
</dbReference>
<protein>
    <recommendedName>
        <fullName evidence="2">ABC transporter domain-containing protein</fullName>
    </recommendedName>
</protein>
<dbReference type="PANTHER" id="PTHR24220:SF689">
    <property type="entry name" value="LIPOPROTEIN-RELEASING SYSTEM ATP-BINDING PROTEIN LOLD"/>
    <property type="match status" value="1"/>
</dbReference>
<organism evidence="3">
    <name type="scientific">termite gut metagenome</name>
    <dbReference type="NCBI Taxonomy" id="433724"/>
    <lineage>
        <taxon>unclassified sequences</taxon>
        <taxon>metagenomes</taxon>
        <taxon>organismal metagenomes</taxon>
    </lineage>
</organism>
<feature type="domain" description="ABC transporter" evidence="2">
    <location>
        <begin position="3"/>
        <end position="218"/>
    </location>
</feature>
<comment type="caution">
    <text evidence="3">The sequence shown here is derived from an EMBL/GenBank/DDBJ whole genome shotgun (WGS) entry which is preliminary data.</text>
</comment>
<dbReference type="PROSITE" id="PS00211">
    <property type="entry name" value="ABC_TRANSPORTER_1"/>
    <property type="match status" value="1"/>
</dbReference>
<comment type="similarity">
    <text evidence="1">Belongs to the ABC transporter superfamily.</text>
</comment>
<proteinExistence type="inferred from homology"/>
<dbReference type="InterPro" id="IPR003439">
    <property type="entry name" value="ABC_transporter-like_ATP-bd"/>
</dbReference>
<evidence type="ECO:0000259" key="2">
    <source>
        <dbReference type="PROSITE" id="PS50893"/>
    </source>
</evidence>
<dbReference type="Gene3D" id="3.40.50.300">
    <property type="entry name" value="P-loop containing nucleotide triphosphate hydrolases"/>
    <property type="match status" value="1"/>
</dbReference>
<evidence type="ECO:0000256" key="1">
    <source>
        <dbReference type="ARBA" id="ARBA00005417"/>
    </source>
</evidence>
<dbReference type="InterPro" id="IPR017871">
    <property type="entry name" value="ABC_transporter-like_CS"/>
</dbReference>
<name>A0A5J4PEX8_9ZZZZ</name>
<dbReference type="EMBL" id="SNRY01009431">
    <property type="protein sequence ID" value="KAA6307073.1"/>
    <property type="molecule type" value="Genomic_DNA"/>
</dbReference>
<dbReference type="GO" id="GO:0005524">
    <property type="term" value="F:ATP binding"/>
    <property type="evidence" value="ECO:0007669"/>
    <property type="project" value="InterPro"/>
</dbReference>